<feature type="chain" id="PRO_5015181724" description="DUF5648 domain-containing protein" evidence="1">
    <location>
        <begin position="24"/>
        <end position="181"/>
    </location>
</feature>
<name>A0A2P8DD58_9BACT</name>
<evidence type="ECO:0000259" key="2">
    <source>
        <dbReference type="Pfam" id="PF18885"/>
    </source>
</evidence>
<dbReference type="Proteomes" id="UP000240572">
    <property type="component" value="Unassembled WGS sequence"/>
</dbReference>
<feature type="signal peptide" evidence="1">
    <location>
        <begin position="1"/>
        <end position="23"/>
    </location>
</feature>
<evidence type="ECO:0000256" key="1">
    <source>
        <dbReference type="SAM" id="SignalP"/>
    </source>
</evidence>
<dbReference type="Pfam" id="PF18885">
    <property type="entry name" value="DUF5648"/>
    <property type="match status" value="1"/>
</dbReference>
<dbReference type="InterPro" id="IPR043708">
    <property type="entry name" value="DUF5648"/>
</dbReference>
<protein>
    <recommendedName>
        <fullName evidence="2">DUF5648 domain-containing protein</fullName>
    </recommendedName>
</protein>
<dbReference type="OrthoDB" id="651101at2"/>
<accession>A0A2P8DD58</accession>
<reference evidence="3 4" key="1">
    <citation type="submission" date="2018-03" db="EMBL/GenBank/DDBJ databases">
        <title>Genomic Encyclopedia of Type Strains, Phase III (KMG-III): the genomes of soil and plant-associated and newly described type strains.</title>
        <authorList>
            <person name="Whitman W."/>
        </authorList>
    </citation>
    <scope>NUCLEOTIDE SEQUENCE [LARGE SCALE GENOMIC DNA]</scope>
    <source>
        <strain evidence="3 4">CGMCC 1.12700</strain>
    </source>
</reference>
<organism evidence="3 4">
    <name type="scientific">Taibaiella chishuiensis</name>
    <dbReference type="NCBI Taxonomy" id="1434707"/>
    <lineage>
        <taxon>Bacteria</taxon>
        <taxon>Pseudomonadati</taxon>
        <taxon>Bacteroidota</taxon>
        <taxon>Chitinophagia</taxon>
        <taxon>Chitinophagales</taxon>
        <taxon>Chitinophagaceae</taxon>
        <taxon>Taibaiella</taxon>
    </lineage>
</organism>
<evidence type="ECO:0000313" key="3">
    <source>
        <dbReference type="EMBL" id="PSK95161.1"/>
    </source>
</evidence>
<keyword evidence="4" id="KW-1185">Reference proteome</keyword>
<dbReference type="EMBL" id="PYGD01000001">
    <property type="protein sequence ID" value="PSK95161.1"/>
    <property type="molecule type" value="Genomic_DNA"/>
</dbReference>
<dbReference type="AlphaFoldDB" id="A0A2P8DD58"/>
<feature type="domain" description="DUF5648" evidence="2">
    <location>
        <begin position="59"/>
        <end position="167"/>
    </location>
</feature>
<gene>
    <name evidence="3" type="ORF">B0I18_1011326</name>
</gene>
<sequence>MNKKLLLVSAIVTGMFFGNTVRAQDNDEMVPVYRWFSQVDRNYVTVAEGEYQEGQLLNWKYNEKTLLFYAYREPGPNRIAVYRWFNPTTKDIASVAEDEYSDDDMLKMGYKEKHLQFYAPIRRDANRVAVYRWYVPKTRDWVTVPEEGDTDAYYKKGYRRKTFQYYGIKRSVDESLYQQSL</sequence>
<proteinExistence type="predicted"/>
<comment type="caution">
    <text evidence="3">The sequence shown here is derived from an EMBL/GenBank/DDBJ whole genome shotgun (WGS) entry which is preliminary data.</text>
</comment>
<keyword evidence="1" id="KW-0732">Signal</keyword>
<dbReference type="RefSeq" id="WP_106521832.1">
    <property type="nucleotide sequence ID" value="NZ_PYGD01000001.1"/>
</dbReference>
<evidence type="ECO:0000313" key="4">
    <source>
        <dbReference type="Proteomes" id="UP000240572"/>
    </source>
</evidence>